<dbReference type="AlphaFoldDB" id="A0A1I2S717"/>
<dbReference type="RefSeq" id="WP_369679660.1">
    <property type="nucleotide sequence ID" value="NZ_FONR01000021.1"/>
</dbReference>
<accession>A0A1I2S717</accession>
<proteinExistence type="predicted"/>
<sequence length="142" mass="15993">MSHHSHQNPREPPYNKWLGSAFARTPMGPRLTPDLTAALAATDWRDREQRLAHAYETVAGLHNQLGLTDRVDPATRPYHSRPFQVLRADRFSKALTARITDPTLRDQLPVGSVDQFLDSTDVLSRPKLTRTAGQAVRKSRSD</sequence>
<name>A0A1I2S717_9ACTN</name>
<reference evidence="1 2" key="1">
    <citation type="submission" date="2016-10" db="EMBL/GenBank/DDBJ databases">
        <authorList>
            <person name="de Groot N.N."/>
        </authorList>
    </citation>
    <scope>NUCLEOTIDE SEQUENCE [LARGE SCALE GENOMIC DNA]</scope>
    <source>
        <strain evidence="1 2">OK461</strain>
    </source>
</reference>
<dbReference type="EMBL" id="FONR01000021">
    <property type="protein sequence ID" value="SFG45781.1"/>
    <property type="molecule type" value="Genomic_DNA"/>
</dbReference>
<gene>
    <name evidence="1" type="ORF">SAMN02787118_12133</name>
</gene>
<dbReference type="Proteomes" id="UP000181942">
    <property type="component" value="Unassembled WGS sequence"/>
</dbReference>
<organism evidence="1 2">
    <name type="scientific">Streptomyces mirabilis</name>
    <dbReference type="NCBI Taxonomy" id="68239"/>
    <lineage>
        <taxon>Bacteria</taxon>
        <taxon>Bacillati</taxon>
        <taxon>Actinomycetota</taxon>
        <taxon>Actinomycetes</taxon>
        <taxon>Kitasatosporales</taxon>
        <taxon>Streptomycetaceae</taxon>
        <taxon>Streptomyces</taxon>
    </lineage>
</organism>
<evidence type="ECO:0000313" key="2">
    <source>
        <dbReference type="Proteomes" id="UP000181942"/>
    </source>
</evidence>
<evidence type="ECO:0000313" key="1">
    <source>
        <dbReference type="EMBL" id="SFG45781.1"/>
    </source>
</evidence>
<protein>
    <submittedName>
        <fullName evidence="1">Uncharacterized protein</fullName>
    </submittedName>
</protein>